<keyword evidence="3" id="KW-1185">Reference proteome</keyword>
<dbReference type="RefSeq" id="WP_241446999.1">
    <property type="nucleotide sequence ID" value="NZ_JAKZHW010000001.1"/>
</dbReference>
<comment type="caution">
    <text evidence="2">The sequence shown here is derived from an EMBL/GenBank/DDBJ whole genome shotgun (WGS) entry which is preliminary data.</text>
</comment>
<reference evidence="2 3" key="1">
    <citation type="submission" date="2022-03" db="EMBL/GenBank/DDBJ databases">
        <authorList>
            <person name="Jo J.-H."/>
            <person name="Im W.-T."/>
        </authorList>
    </citation>
    <scope>NUCLEOTIDE SEQUENCE [LARGE SCALE GENOMIC DNA]</scope>
    <source>
        <strain evidence="2 3">SM33</strain>
    </source>
</reference>
<evidence type="ECO:0000313" key="3">
    <source>
        <dbReference type="Proteomes" id="UP001203058"/>
    </source>
</evidence>
<sequence>MNLKVVVACGIAASCLSVPAFAETTPAVEAAPVAAVAATPGSPIVAQALPQVGPGSALPSNTDIWVTLDKKLDSHDVKVGDPLTFKVARDVMLGNYIVIPRGTPAAGRISMRSGRGAFGKSAKLEFDIETITLSGHAIPVSGHFRLAGDGNTGATIGAVAAAGVIGGLFVKGRSAVAAEGSEWKVATKEPLPISVGAAQ</sequence>
<proteinExistence type="predicted"/>
<dbReference type="PROSITE" id="PS51257">
    <property type="entry name" value="PROKAR_LIPOPROTEIN"/>
    <property type="match status" value="1"/>
</dbReference>
<accession>A0ABS9VNW0</accession>
<dbReference type="Proteomes" id="UP001203058">
    <property type="component" value="Unassembled WGS sequence"/>
</dbReference>
<protein>
    <submittedName>
        <fullName evidence="2">Uncharacterized protein</fullName>
    </submittedName>
</protein>
<name>A0ABS9VNW0_9SPHN</name>
<gene>
    <name evidence="2" type="ORF">LZ016_08770</name>
</gene>
<keyword evidence="1" id="KW-0732">Signal</keyword>
<dbReference type="EMBL" id="JAKZHW010000001">
    <property type="protein sequence ID" value="MCH8616189.1"/>
    <property type="molecule type" value="Genomic_DNA"/>
</dbReference>
<feature type="chain" id="PRO_5046034082" evidence="1">
    <location>
        <begin position="23"/>
        <end position="199"/>
    </location>
</feature>
<organism evidence="2 3">
    <name type="scientific">Sphingomonas telluris</name>
    <dbReference type="NCBI Taxonomy" id="2907998"/>
    <lineage>
        <taxon>Bacteria</taxon>
        <taxon>Pseudomonadati</taxon>
        <taxon>Pseudomonadota</taxon>
        <taxon>Alphaproteobacteria</taxon>
        <taxon>Sphingomonadales</taxon>
        <taxon>Sphingomonadaceae</taxon>
        <taxon>Sphingomonas</taxon>
    </lineage>
</organism>
<evidence type="ECO:0000313" key="2">
    <source>
        <dbReference type="EMBL" id="MCH8616189.1"/>
    </source>
</evidence>
<feature type="signal peptide" evidence="1">
    <location>
        <begin position="1"/>
        <end position="22"/>
    </location>
</feature>
<evidence type="ECO:0000256" key="1">
    <source>
        <dbReference type="SAM" id="SignalP"/>
    </source>
</evidence>